<reference evidence="2 3" key="1">
    <citation type="journal article" date="2019" name="J. Hered.">
        <title>An Improved Genome Assembly for Drosophila navojoa, the Basal Species in the mojavensis Cluster.</title>
        <authorList>
            <person name="Vanderlinde T."/>
            <person name="Dupim E.G."/>
            <person name="Nazario-Yepiz N.O."/>
            <person name="Carvalho A.B."/>
        </authorList>
    </citation>
    <scope>NUCLEOTIDE SEQUENCE [LARGE SCALE GENOMIC DNA]</scope>
    <source>
        <strain evidence="2">Navoj_Jal97</strain>
        <tissue evidence="2">Whole organism</tissue>
    </source>
</reference>
<feature type="region of interest" description="Disordered" evidence="1">
    <location>
        <begin position="1"/>
        <end position="22"/>
    </location>
</feature>
<evidence type="ECO:0000313" key="2">
    <source>
        <dbReference type="EMBL" id="TDG39236.1"/>
    </source>
</evidence>
<dbReference type="AlphaFoldDB" id="A0A484AS03"/>
<sequence>MLFGQCAAGEQEREREQEQQQQDSCSVQLACRGSVNPCPSRQPQQQPVLPELQQPAIQHTLQAPRHPGTQAVMSQLGGAATRPRNWTLRGAVLLLALQLLQTPSALQHTEEGLELLFRER</sequence>
<organism evidence="2 3">
    <name type="scientific">Drosophila navojoa</name>
    <name type="common">Fruit fly</name>
    <dbReference type="NCBI Taxonomy" id="7232"/>
    <lineage>
        <taxon>Eukaryota</taxon>
        <taxon>Metazoa</taxon>
        <taxon>Ecdysozoa</taxon>
        <taxon>Arthropoda</taxon>
        <taxon>Hexapoda</taxon>
        <taxon>Insecta</taxon>
        <taxon>Pterygota</taxon>
        <taxon>Neoptera</taxon>
        <taxon>Endopterygota</taxon>
        <taxon>Diptera</taxon>
        <taxon>Brachycera</taxon>
        <taxon>Muscomorpha</taxon>
        <taxon>Ephydroidea</taxon>
        <taxon>Drosophilidae</taxon>
        <taxon>Drosophila</taxon>
    </lineage>
</organism>
<dbReference type="Proteomes" id="UP000295192">
    <property type="component" value="Unassembled WGS sequence"/>
</dbReference>
<evidence type="ECO:0000256" key="1">
    <source>
        <dbReference type="SAM" id="MobiDB-lite"/>
    </source>
</evidence>
<name>A0A484AS03_DRONA</name>
<gene>
    <name evidence="2" type="ORF">AWZ03_014343</name>
</gene>
<keyword evidence="3" id="KW-1185">Reference proteome</keyword>
<proteinExistence type="predicted"/>
<protein>
    <submittedName>
        <fullName evidence="2">Uncharacterized protein</fullName>
    </submittedName>
</protein>
<evidence type="ECO:0000313" key="3">
    <source>
        <dbReference type="Proteomes" id="UP000295192"/>
    </source>
</evidence>
<accession>A0A484AS03</accession>
<comment type="caution">
    <text evidence="2">The sequence shown here is derived from an EMBL/GenBank/DDBJ whole genome shotgun (WGS) entry which is preliminary data.</text>
</comment>
<dbReference type="EMBL" id="LSRL02001229">
    <property type="protein sequence ID" value="TDG39236.1"/>
    <property type="molecule type" value="Genomic_DNA"/>
</dbReference>